<evidence type="ECO:0000313" key="1">
    <source>
        <dbReference type="Proteomes" id="UP000887580"/>
    </source>
</evidence>
<name>A0AC35F1R9_9BILA</name>
<sequence>MGMPALSGSGFSTLPPPFGIPGGLSGFGSFGSGSTFRPPMGFGTFPQQQQQGFPQNNMNGFPQNNMNGMNPSNGMMPNMPQNNMNGMNQPQPPMNGMFNNQNNQNQGPQMGQLGGFTNGFAVPNQMMGIGQGWTQPPTGGMFPQQGSFPGFPGLPGSPRPQFNPISDVTSPPLHLKKRQANMLPPQAGMQNGQIPSQTGMQPLGQQQTGMQNGQIPPQAGMQSNSNGQIPQSGFRSNVGSNNQGTFQKSGMPQTFPDNSQGRFGSSKTRQGSMDPKRSD</sequence>
<organism evidence="1 2">
    <name type="scientific">Panagrolaimus sp. PS1159</name>
    <dbReference type="NCBI Taxonomy" id="55785"/>
    <lineage>
        <taxon>Eukaryota</taxon>
        <taxon>Metazoa</taxon>
        <taxon>Ecdysozoa</taxon>
        <taxon>Nematoda</taxon>
        <taxon>Chromadorea</taxon>
        <taxon>Rhabditida</taxon>
        <taxon>Tylenchina</taxon>
        <taxon>Panagrolaimomorpha</taxon>
        <taxon>Panagrolaimoidea</taxon>
        <taxon>Panagrolaimidae</taxon>
        <taxon>Panagrolaimus</taxon>
    </lineage>
</organism>
<dbReference type="Proteomes" id="UP000887580">
    <property type="component" value="Unplaced"/>
</dbReference>
<reference evidence="2" key="1">
    <citation type="submission" date="2022-11" db="UniProtKB">
        <authorList>
            <consortium name="WormBaseParasite"/>
        </authorList>
    </citation>
    <scope>IDENTIFICATION</scope>
</reference>
<protein>
    <submittedName>
        <fullName evidence="2">Uncharacterized protein</fullName>
    </submittedName>
</protein>
<evidence type="ECO:0000313" key="2">
    <source>
        <dbReference type="WBParaSite" id="PS1159_v2.g12994.t1"/>
    </source>
</evidence>
<proteinExistence type="predicted"/>
<accession>A0AC35F1R9</accession>
<dbReference type="WBParaSite" id="PS1159_v2.g12994.t1">
    <property type="protein sequence ID" value="PS1159_v2.g12994.t1"/>
    <property type="gene ID" value="PS1159_v2.g12994"/>
</dbReference>